<dbReference type="EMBL" id="BDEC01000037">
    <property type="protein sequence ID" value="GBD68188.1"/>
    <property type="molecule type" value="Genomic_DNA"/>
</dbReference>
<dbReference type="SUPFAM" id="SSF55729">
    <property type="entry name" value="Acyl-CoA N-acyltransferases (Nat)"/>
    <property type="match status" value="1"/>
</dbReference>
<sequence length="151" mass="17486">MEIIRYEERFKQDFIEMNKDWIQEYFTLEAHDLEQLNDIDKLMSDGAMIYFAIENEKVLSTCMTAPIKNDTWEICKFATNKNAQGKGAGKAVFKAALDYAIKKEAKKVVIYSNHSLKPALHIYHSFGFKEVPVDIDDYDRCNYQAELVVGN</sequence>
<keyword evidence="2" id="KW-1185">Reference proteome</keyword>
<name>A0A2H6CT67_TETHA</name>
<gene>
    <name evidence="1" type="ORF">TEHN7118_0994</name>
</gene>
<evidence type="ECO:0000313" key="2">
    <source>
        <dbReference type="Proteomes" id="UP000236214"/>
    </source>
</evidence>
<dbReference type="Proteomes" id="UP000236214">
    <property type="component" value="Unassembled WGS sequence"/>
</dbReference>
<dbReference type="GO" id="GO:0016747">
    <property type="term" value="F:acyltransferase activity, transferring groups other than amino-acyl groups"/>
    <property type="evidence" value="ECO:0007669"/>
    <property type="project" value="InterPro"/>
</dbReference>
<dbReference type="SMR" id="A0A2H6CT67"/>
<evidence type="ECO:0000313" key="1">
    <source>
        <dbReference type="EMBL" id="GBD68188.1"/>
    </source>
</evidence>
<reference evidence="1 2" key="1">
    <citation type="submission" date="2016-05" db="EMBL/GenBank/DDBJ databases">
        <title>Whole genome sequencing of Tetragenococcus halophilus subsp. halophilus NISL 7118.</title>
        <authorList>
            <person name="Shiwa Y."/>
            <person name="Nishimura I."/>
            <person name="Yoshikawa H."/>
            <person name="Koyama Y."/>
            <person name="Oguma T."/>
        </authorList>
    </citation>
    <scope>NUCLEOTIDE SEQUENCE [LARGE SCALE GENOMIC DNA]</scope>
    <source>
        <strain evidence="1 2">NISL 7118</strain>
    </source>
</reference>
<proteinExistence type="predicted"/>
<dbReference type="CDD" id="cd04301">
    <property type="entry name" value="NAT_SF"/>
    <property type="match status" value="1"/>
</dbReference>
<comment type="caution">
    <text evidence="1">The sequence shown here is derived from an EMBL/GenBank/DDBJ whole genome shotgun (WGS) entry which is preliminary data.</text>
</comment>
<protein>
    <submittedName>
        <fullName evidence="1">Putative acetyltransferase</fullName>
    </submittedName>
</protein>
<dbReference type="Gene3D" id="3.40.630.30">
    <property type="match status" value="1"/>
</dbReference>
<dbReference type="InterPro" id="IPR000182">
    <property type="entry name" value="GNAT_dom"/>
</dbReference>
<dbReference type="AlphaFoldDB" id="A0A2H6CT67"/>
<dbReference type="Pfam" id="PF00583">
    <property type="entry name" value="Acetyltransf_1"/>
    <property type="match status" value="1"/>
</dbReference>
<dbReference type="RefSeq" id="WP_014124790.1">
    <property type="nucleotide sequence ID" value="NZ_BAABQP010000002.1"/>
</dbReference>
<organism evidence="1 2">
    <name type="scientific">Tetragenococcus halophilus subsp. halophilus</name>
    <dbReference type="NCBI Taxonomy" id="1513897"/>
    <lineage>
        <taxon>Bacteria</taxon>
        <taxon>Bacillati</taxon>
        <taxon>Bacillota</taxon>
        <taxon>Bacilli</taxon>
        <taxon>Lactobacillales</taxon>
        <taxon>Enterococcaceae</taxon>
        <taxon>Tetragenococcus</taxon>
    </lineage>
</organism>
<dbReference type="PROSITE" id="PS51186">
    <property type="entry name" value="GNAT"/>
    <property type="match status" value="1"/>
</dbReference>
<accession>A0A2H6CT67</accession>
<dbReference type="InterPro" id="IPR016181">
    <property type="entry name" value="Acyl_CoA_acyltransferase"/>
</dbReference>
<keyword evidence="1" id="KW-0808">Transferase</keyword>